<keyword evidence="2" id="KW-1185">Reference proteome</keyword>
<dbReference type="Proteomes" id="UP001186944">
    <property type="component" value="Unassembled WGS sequence"/>
</dbReference>
<evidence type="ECO:0000313" key="1">
    <source>
        <dbReference type="EMBL" id="KAK3103998.1"/>
    </source>
</evidence>
<proteinExistence type="predicted"/>
<evidence type="ECO:0000313" key="2">
    <source>
        <dbReference type="Proteomes" id="UP001186944"/>
    </source>
</evidence>
<sequence>MILKGEILSRGKNVMSMKLNSTATFELPESKTPVLYEILLEVKDVADNVRKTRRFALFDNSSNIELDQNSPLRATSASSQTKFIWQTNLKMVCFSWNGRYVNKLHVNGQFLTRIESDEDISKHYEQTTGLLPVNGTRNINGITSYNFTLHRNSAVVKEGVVHNFTSERVCINTKISDGDNVTFELTASDIVSHVTTESTYLLVDSTVPDLGEIYLERNGEKRLFVHSEKDLSTMKLHFEAFDVHSGMHEIQWSLRASENNVLLGMGAISIIRLSKNVTCSSSFCYCPKQGPCELSNHTIDLNLLVVNNTHIGNHNRRYIFSLMLTNNALLRDIEHIDILVDDSAPEKGTVTEGAKGSPDVDYTEENSTIIHWHGFIDHESGIMKYLVAIGPECLPKNELISKNISDEYHLLQTSSNEARLPLKTIGKNFVSVVAFNNALEPSDVACSDGITFDRSIPKVYNLNISLAKTDSNVGCLHEEPWMVTANLKRIRLPSNSSECASICKGKDDTDYVALLPILVKPFQEDKASFLCRYLPMNNDTVIYIPDDTIHVEWSILKSMSQISEVYIGFGSLRSQHLNPDLLSFQKAIHPGKYTKHHTGFSNGEIIYLYLKTQSKTGVASTSVVGPLLIDETPPICPSSLPVQVANDAVSVNWNSSTFTDKEQMEQIDEILFSVVSERGHKTPIHEWRLHDSRKLCINEHEECINYPIVKLQSMDSQAGLSFFFHFQVFNKAGHSCVFNSESFKLPSIFDPGHAKVIDIFHNESSGAESTDTDVIFDSSKFCIQYSGLREHENVTLSLGLGSDKLLDDVLPFRLLNSSKPARTICIRLNDTTLRRNTKYYATLKAECTGGLTLSSSDGFYVMDDEFLKASISLYNGHSCFDDLRSSHISAHSDTKGVLTFADNLSVGHLYTLVSSGDILNITSNDVLIQSTTNNKAEFVPMKENPHIVINKNISLAELYACVQDETIFISSTEVSFSWVVDASVSKFVSHYEVGVQRKKQNETYDDIFEFIIKNTTFFKLRKRLNSGSYRGYIAPCFGPICGPQIFAESFTFTSTKPRAGDMKCNVTFYSLDNIEVSGQFDTFNCSFVDDSILFYRYGLFKDSLGTSLVGEKRIAPSSIGKTLKFNYTFEGDVSPRQTLYFCTEGFCRSTLSTTSCVQTLHDVKFNQFDKTHVFEFDKRGRSEFQKASSRLTSTKLFEKLTLMENLDVDFVRSDSTVTGLVFPDTVGRRTWFLMTQRRVPAIDCTDDDACIQSKLVPDPVVSFPLNTGYSGILYLCLDESLSIGSDNSTLEPPSTSSCSNGFKIDDEKPVSGTVTISSDDGFLTSSSEMIVGWEGFKDQDPPSTDGPLRKQIAFYEIAIGTQPEKQDVLPYTSVGLGTKINIEDISLRTGLAYYATVKAYDKAGNMAKAFSPGVIVDETPPSTETINVGSSFWHRKVIGGNTVEVHWEGFEDSESGIAKFEIAVGTKPHIDDVVSYTDIIGKASAVLAMNRSTTGEQNFVTLIVTNRAGLFTVAYSEAFVFDHTPPRPGVVRDGSIKDNHDKDFQYQSTSISAHWTLFSDFESGISYYRVGLGFTPEKADVYSLHYVGNQTSWTWHGSFIHGAKYYALVEACNGALLCTKIASNGILIDDSPPIPGLVRIGNLDHTTRYIPKRTSVSAKWIGFEDPQSGIREFHVCIGSNETTCDVMSLRNALLSDSYIATGLNLPTMTPLFFTVRAINHLEMPTISSSDRFFVDDTSPILIRAPRFTNCVNENEVHYQIDASRLCIKWNITDEESSIISQTLKYRTHDDGHVPVEHLVLGNFQTFQLILNPTDWLFSGDTYTASIQLATLQVFALLPKVDV</sequence>
<evidence type="ECO:0008006" key="3">
    <source>
        <dbReference type="Google" id="ProtNLM"/>
    </source>
</evidence>
<organism evidence="1 2">
    <name type="scientific">Pinctada imbricata</name>
    <name type="common">Atlantic pearl-oyster</name>
    <name type="synonym">Pinctada martensii</name>
    <dbReference type="NCBI Taxonomy" id="66713"/>
    <lineage>
        <taxon>Eukaryota</taxon>
        <taxon>Metazoa</taxon>
        <taxon>Spiralia</taxon>
        <taxon>Lophotrochozoa</taxon>
        <taxon>Mollusca</taxon>
        <taxon>Bivalvia</taxon>
        <taxon>Autobranchia</taxon>
        <taxon>Pteriomorphia</taxon>
        <taxon>Pterioida</taxon>
        <taxon>Pterioidea</taxon>
        <taxon>Pteriidae</taxon>
        <taxon>Pinctada</taxon>
    </lineage>
</organism>
<protein>
    <recommendedName>
        <fullName evidence="3">Fibronectin type-III domain-containing protein</fullName>
    </recommendedName>
</protein>
<dbReference type="EMBL" id="VSWD01000005">
    <property type="protein sequence ID" value="KAK3103998.1"/>
    <property type="molecule type" value="Genomic_DNA"/>
</dbReference>
<reference evidence="1" key="1">
    <citation type="submission" date="2019-08" db="EMBL/GenBank/DDBJ databases">
        <title>The improved chromosome-level genome for the pearl oyster Pinctada fucata martensii using PacBio sequencing and Hi-C.</title>
        <authorList>
            <person name="Zheng Z."/>
        </authorList>
    </citation>
    <scope>NUCLEOTIDE SEQUENCE</scope>
    <source>
        <strain evidence="1">ZZ-2019</strain>
        <tissue evidence="1">Adductor muscle</tissue>
    </source>
</reference>
<dbReference type="PANTHER" id="PTHR16897">
    <property type="entry name" value="OS10G0105400 PROTEIN"/>
    <property type="match status" value="1"/>
</dbReference>
<comment type="caution">
    <text evidence="1">The sequence shown here is derived from an EMBL/GenBank/DDBJ whole genome shotgun (WGS) entry which is preliminary data.</text>
</comment>
<dbReference type="PANTHER" id="PTHR16897:SF2">
    <property type="entry name" value="OS03G0226600 PROTEIN"/>
    <property type="match status" value="1"/>
</dbReference>
<name>A0AA89C8M1_PINIB</name>
<accession>A0AA89C8M1</accession>
<gene>
    <name evidence="1" type="ORF">FSP39_023536</name>
</gene>